<dbReference type="EMBL" id="RIAR02000001">
    <property type="protein sequence ID" value="NSL85545.1"/>
    <property type="molecule type" value="Genomic_DNA"/>
</dbReference>
<accession>A0A9Q5D8I8</accession>
<organism evidence="1 2">
    <name type="scientific">Chitinophaga solisilvae</name>
    <dbReference type="NCBI Taxonomy" id="1233460"/>
    <lineage>
        <taxon>Bacteria</taxon>
        <taxon>Pseudomonadati</taxon>
        <taxon>Bacteroidota</taxon>
        <taxon>Chitinophagia</taxon>
        <taxon>Chitinophagales</taxon>
        <taxon>Chitinophagaceae</taxon>
        <taxon>Chitinophaga</taxon>
    </lineage>
</organism>
<gene>
    <name evidence="1" type="ORF">ECE50_001800</name>
</gene>
<dbReference type="Proteomes" id="UP000281028">
    <property type="component" value="Unassembled WGS sequence"/>
</dbReference>
<sequence>MKTLSDGTTVAGVEQHTEVNKIEAIGPKLMHGRKVDVAQDLTIKVGKDGSMSATIMHGTFPSVDVKLNGNTAYQFRQHSFLLSQSIYGGWYGAVGKGAAGRPYQQVSDATNLINRSKQAPYINFGGFNASPVNPNKYSKIAW</sequence>
<reference evidence="1" key="1">
    <citation type="submission" date="2020-05" db="EMBL/GenBank/DDBJ databases">
        <title>Chitinophaga laudate sp. nov., isolated from a tropical peat swamp.</title>
        <authorList>
            <person name="Goh C.B.S."/>
            <person name="Lee M.S."/>
            <person name="Parimannan S."/>
            <person name="Pasbakhsh P."/>
            <person name="Yule C.M."/>
            <person name="Rajandas H."/>
            <person name="Loke S."/>
            <person name="Croft L."/>
            <person name="Tan J.B.L."/>
        </authorList>
    </citation>
    <scope>NUCLEOTIDE SEQUENCE</scope>
    <source>
        <strain evidence="1">Mgbs1</strain>
    </source>
</reference>
<proteinExistence type="predicted"/>
<evidence type="ECO:0000313" key="2">
    <source>
        <dbReference type="Proteomes" id="UP000281028"/>
    </source>
</evidence>
<name>A0A9Q5D8I8_9BACT</name>
<comment type="caution">
    <text evidence="1">The sequence shown here is derived from an EMBL/GenBank/DDBJ whole genome shotgun (WGS) entry which is preliminary data.</text>
</comment>
<evidence type="ECO:0000313" key="1">
    <source>
        <dbReference type="EMBL" id="NSL85545.1"/>
    </source>
</evidence>
<dbReference type="AlphaFoldDB" id="A0A9Q5D8I8"/>
<keyword evidence="2" id="KW-1185">Reference proteome</keyword>
<protein>
    <submittedName>
        <fullName evidence="1">Uncharacterized protein</fullName>
    </submittedName>
</protein>